<evidence type="ECO:0000313" key="2">
    <source>
        <dbReference type="Proteomes" id="UP000189229"/>
    </source>
</evidence>
<evidence type="ECO:0000313" key="1">
    <source>
        <dbReference type="EMBL" id="OOK71796.1"/>
    </source>
</evidence>
<dbReference type="AlphaFoldDB" id="A0A1V3WZ27"/>
<sequence length="40" mass="4533">MVFRSRPGHSRHDIIPGVRLRPAVPNAIRLKSRRTGADLE</sequence>
<gene>
    <name evidence="1" type="ORF">BZL30_5262</name>
</gene>
<organism evidence="1 2">
    <name type="scientific">Mycobacterium kansasii</name>
    <dbReference type="NCBI Taxonomy" id="1768"/>
    <lineage>
        <taxon>Bacteria</taxon>
        <taxon>Bacillati</taxon>
        <taxon>Actinomycetota</taxon>
        <taxon>Actinomycetes</taxon>
        <taxon>Mycobacteriales</taxon>
        <taxon>Mycobacteriaceae</taxon>
        <taxon>Mycobacterium</taxon>
    </lineage>
</organism>
<protein>
    <submittedName>
        <fullName evidence="1">Uncharacterized protein</fullName>
    </submittedName>
</protein>
<dbReference type="Proteomes" id="UP000189229">
    <property type="component" value="Unassembled WGS sequence"/>
</dbReference>
<comment type="caution">
    <text evidence="1">The sequence shown here is derived from an EMBL/GenBank/DDBJ whole genome shotgun (WGS) entry which is preliminary data.</text>
</comment>
<dbReference type="EMBL" id="MVBM01000005">
    <property type="protein sequence ID" value="OOK71796.1"/>
    <property type="molecule type" value="Genomic_DNA"/>
</dbReference>
<reference evidence="1 2" key="1">
    <citation type="submission" date="2017-02" db="EMBL/GenBank/DDBJ databases">
        <title>Complete genome sequences of Mycobacterium kansasii strains isolated from rhesus macaques.</title>
        <authorList>
            <person name="Panda A."/>
            <person name="Nagaraj S."/>
            <person name="Zhao X."/>
            <person name="Tettelin H."/>
            <person name="Detolla L.J."/>
        </authorList>
    </citation>
    <scope>NUCLEOTIDE SEQUENCE [LARGE SCALE GENOMIC DNA]</scope>
    <source>
        <strain evidence="1 2">11-3813</strain>
    </source>
</reference>
<proteinExistence type="predicted"/>
<name>A0A1V3WZ27_MYCKA</name>
<accession>A0A1V3WZ27</accession>